<gene>
    <name evidence="1" type="ORF">UK23_11330</name>
</gene>
<dbReference type="EMBL" id="JYJG01000063">
    <property type="protein sequence ID" value="KJK50259.1"/>
    <property type="molecule type" value="Genomic_DNA"/>
</dbReference>
<organism evidence="1 2">
    <name type="scientific">Lentzea aerocolonigenes</name>
    <name type="common">Lechevalieria aerocolonigenes</name>
    <name type="synonym">Saccharothrix aerocolonigenes</name>
    <dbReference type="NCBI Taxonomy" id="68170"/>
    <lineage>
        <taxon>Bacteria</taxon>
        <taxon>Bacillati</taxon>
        <taxon>Actinomycetota</taxon>
        <taxon>Actinomycetes</taxon>
        <taxon>Pseudonocardiales</taxon>
        <taxon>Pseudonocardiaceae</taxon>
        <taxon>Lentzea</taxon>
    </lineage>
</organism>
<accession>A0A0F0H3F3</accession>
<protein>
    <submittedName>
        <fullName evidence="1">Uncharacterized protein</fullName>
    </submittedName>
</protein>
<comment type="caution">
    <text evidence="1">The sequence shown here is derived from an EMBL/GenBank/DDBJ whole genome shotgun (WGS) entry which is preliminary data.</text>
</comment>
<proteinExistence type="predicted"/>
<dbReference type="PATRIC" id="fig|68170.10.peg.1350"/>
<dbReference type="AlphaFoldDB" id="A0A0F0H3F3"/>
<reference evidence="1 2" key="1">
    <citation type="submission" date="2015-02" db="EMBL/GenBank/DDBJ databases">
        <authorList>
            <person name="Ju K.-S."/>
            <person name="Doroghazi J.R."/>
            <person name="Metcalf W."/>
        </authorList>
    </citation>
    <scope>NUCLEOTIDE SEQUENCE [LARGE SCALE GENOMIC DNA]</scope>
    <source>
        <strain evidence="1 2">NRRL B-16140</strain>
    </source>
</reference>
<evidence type="ECO:0000313" key="2">
    <source>
        <dbReference type="Proteomes" id="UP000033393"/>
    </source>
</evidence>
<name>A0A0F0H3F3_LENAE</name>
<evidence type="ECO:0000313" key="1">
    <source>
        <dbReference type="EMBL" id="KJK50259.1"/>
    </source>
</evidence>
<keyword evidence="2" id="KW-1185">Reference proteome</keyword>
<dbReference type="Proteomes" id="UP000033393">
    <property type="component" value="Unassembled WGS sequence"/>
</dbReference>
<sequence>MRAKLGAYTSWANTTNRTARTDAARKAAKNRFRVLADPDGVLPPEMVEERAQALEREHYTRMAFLSARSRQRGSQADA</sequence>